<evidence type="ECO:0000256" key="2">
    <source>
        <dbReference type="PROSITE-ProRule" id="PRU00325"/>
    </source>
</evidence>
<evidence type="ECO:0000259" key="3">
    <source>
        <dbReference type="PROSITE" id="PS50966"/>
    </source>
</evidence>
<feature type="domain" description="Helicase C-terminal" evidence="5">
    <location>
        <begin position="922"/>
        <end position="1082"/>
    </location>
</feature>
<dbReference type="Proteomes" id="UP001523566">
    <property type="component" value="Unassembled WGS sequence"/>
</dbReference>
<dbReference type="InterPro" id="IPR001650">
    <property type="entry name" value="Helicase_C-like"/>
</dbReference>
<dbReference type="Gene3D" id="3.40.50.10810">
    <property type="entry name" value="Tandem AAA-ATPase domain"/>
    <property type="match status" value="1"/>
</dbReference>
<dbReference type="InterPro" id="IPR027417">
    <property type="entry name" value="P-loop_NTPase"/>
</dbReference>
<keyword evidence="6" id="KW-0347">Helicase</keyword>
<keyword evidence="6" id="KW-0547">Nucleotide-binding</keyword>
<organism evidence="6 7">
    <name type="scientific">Aequitasia blattaphilus</name>
    <dbReference type="NCBI Taxonomy" id="2949332"/>
    <lineage>
        <taxon>Bacteria</taxon>
        <taxon>Bacillati</taxon>
        <taxon>Bacillota</taxon>
        <taxon>Clostridia</taxon>
        <taxon>Lachnospirales</taxon>
        <taxon>Lachnospiraceae</taxon>
        <taxon>Aequitasia</taxon>
    </lineage>
</organism>
<keyword evidence="6" id="KW-0067">ATP-binding</keyword>
<dbReference type="Pfam" id="PF00176">
    <property type="entry name" value="SNF2-rel_dom"/>
    <property type="match status" value="1"/>
</dbReference>
<dbReference type="PROSITE" id="PS50966">
    <property type="entry name" value="ZF_SWIM"/>
    <property type="match status" value="1"/>
</dbReference>
<proteinExistence type="predicted"/>
<dbReference type="SMART" id="SM00490">
    <property type="entry name" value="HELICc"/>
    <property type="match status" value="1"/>
</dbReference>
<dbReference type="InterPro" id="IPR049730">
    <property type="entry name" value="SNF2/RAD54-like_C"/>
</dbReference>
<dbReference type="Pfam" id="PF04434">
    <property type="entry name" value="SWIM"/>
    <property type="match status" value="1"/>
</dbReference>
<dbReference type="Pfam" id="PF08455">
    <property type="entry name" value="SNF2_assoc"/>
    <property type="match status" value="1"/>
</dbReference>
<dbReference type="PANTHER" id="PTHR10799">
    <property type="entry name" value="SNF2/RAD54 HELICASE FAMILY"/>
    <property type="match status" value="1"/>
</dbReference>
<feature type="domain" description="Helicase ATP-binding" evidence="4">
    <location>
        <begin position="636"/>
        <end position="799"/>
    </location>
</feature>
<dbReference type="Gene3D" id="3.40.50.300">
    <property type="entry name" value="P-loop containing nucleotide triphosphate hydrolases"/>
    <property type="match status" value="1"/>
</dbReference>
<evidence type="ECO:0000259" key="5">
    <source>
        <dbReference type="PROSITE" id="PS51194"/>
    </source>
</evidence>
<feature type="domain" description="SWIM-type" evidence="3">
    <location>
        <begin position="56"/>
        <end position="97"/>
    </location>
</feature>
<dbReference type="PROSITE" id="PS51194">
    <property type="entry name" value="HELICASE_CTER"/>
    <property type="match status" value="1"/>
</dbReference>
<dbReference type="InterPro" id="IPR038718">
    <property type="entry name" value="SNF2-like_sf"/>
</dbReference>
<gene>
    <name evidence="6" type="ORF">NK125_12055</name>
</gene>
<evidence type="ECO:0000256" key="1">
    <source>
        <dbReference type="ARBA" id="ARBA00022801"/>
    </source>
</evidence>
<dbReference type="InterPro" id="IPR007527">
    <property type="entry name" value="Znf_SWIM"/>
</dbReference>
<dbReference type="SMART" id="SM00487">
    <property type="entry name" value="DEXDc"/>
    <property type="match status" value="1"/>
</dbReference>
<keyword evidence="2" id="KW-0863">Zinc-finger</keyword>
<protein>
    <submittedName>
        <fullName evidence="6">DEAD/DEAH box helicase</fullName>
    </submittedName>
</protein>
<dbReference type="CDD" id="cd18012">
    <property type="entry name" value="DEXQc_arch_SWI2_SNF2"/>
    <property type="match status" value="1"/>
</dbReference>
<sequence>MLTIREILDQVSMVTYMRGREIYNNKGVYNIRIEEDYEDETDTVSAQIQGSGRKTYYTEFIYDWVSEEIIDEFCECPAFRNYSDPCKHCVALELEYISKNGTIGSGEEETLTEQGEHPRLSTTPSMKRLLSKGLSRKINSLNLSPDIGRVELVPKLTLSQRSCEVEFTIGVPQKHMYILKNVREFASLMVSGGFHSYGKRLEMRHEMDMFRDVSKKYAEFIVDWCGRNPDEYIDYGFGGYGASVRGISLNSMELIRFLDIVENKSIHCIFSGVESRETKIVRGGYRPEVSILGGEKGIKILLESASIFAVIGEFLFLRESTIHRVDENDLKPVEEFLETMFSTPGKQAFIENKDVPAFCRELLPAIRACLNLKKINFDEEDFGIVPVEFEIYLDLPKPQVISANIKAVYEEEKYDLIGKTIDAGKRDLEKEYQAGQKIARFFNREDAFKNVLLLEDDEERMYELLTTGIDKMREIGDVYISDELKRINVSRSPKVAVGVSLSGDLLELHIATENMTTKQLVELLTKYDRKKKYYRLKDGTFLDVQDEGLQSLVELNDGLALNKSQLKDEQIFLPKYRALYLDQELKDNKGIKTNKDKAFKTLIRNMKTIEDSDFEVPKPLETILRNYQVQGYMWLKVLKSNGFGGILADEMGLGKTLQVITFLLSEFMENEGKMPNTLIVSPASLVYNWQAEIGKFAPHLPTVVVAGTAQSRKSMIQESHTGAVLITSYDLLKRDIEDYSDISFANQIIDESQYIKNHGTQAAKAVKEIKAGFKIALTGTPIENRLSELWSVFDYAMPGFLYGYTRFRDEIELPIVQGEAPEALERIRKMVSPFILRRLKRDVLKDLPDKIEENYYARLSGEQQKLYDAHVKNLQMTLGKQNEQEFKSSKIQILAELTRLRQICCHPGLIFDQYKKESVKTDLCMELLKKASEGGHKVLLFSQFTSMLELLQERLQKEKISFYTLTGSTPKKTRMELVDSFNHDDTSVFCISLKAGGTGLNLTAADIVIHYDPWWNAAVENQATDRAHRIGQKNVVTVYKLVAKDTIEEKIVKLQEKKSQLADQVLEGEGIATASFSKEELLELLQ</sequence>
<dbReference type="PROSITE" id="PS51192">
    <property type="entry name" value="HELICASE_ATP_BIND_1"/>
    <property type="match status" value="1"/>
</dbReference>
<dbReference type="RefSeq" id="WP_262066930.1">
    <property type="nucleotide sequence ID" value="NZ_JAMXOD010000019.1"/>
</dbReference>
<accession>A0ABT1EE77</accession>
<keyword evidence="2" id="KW-0862">Zinc</keyword>
<dbReference type="GO" id="GO:0004386">
    <property type="term" value="F:helicase activity"/>
    <property type="evidence" value="ECO:0007669"/>
    <property type="project" value="UniProtKB-KW"/>
</dbReference>
<dbReference type="InterPro" id="IPR013663">
    <property type="entry name" value="Helicase_SWF/SNF/SWI_bac"/>
</dbReference>
<evidence type="ECO:0000313" key="7">
    <source>
        <dbReference type="Proteomes" id="UP001523566"/>
    </source>
</evidence>
<dbReference type="InterPro" id="IPR000330">
    <property type="entry name" value="SNF2_N"/>
</dbReference>
<keyword evidence="2" id="KW-0479">Metal-binding</keyword>
<keyword evidence="1" id="KW-0378">Hydrolase</keyword>
<dbReference type="SUPFAM" id="SSF52540">
    <property type="entry name" value="P-loop containing nucleoside triphosphate hydrolases"/>
    <property type="match status" value="2"/>
</dbReference>
<keyword evidence="7" id="KW-1185">Reference proteome</keyword>
<evidence type="ECO:0000313" key="6">
    <source>
        <dbReference type="EMBL" id="MCP1103146.1"/>
    </source>
</evidence>
<dbReference type="InterPro" id="IPR014001">
    <property type="entry name" value="Helicase_ATP-bd"/>
</dbReference>
<name>A0ABT1EE77_9FIRM</name>
<dbReference type="Pfam" id="PF00271">
    <property type="entry name" value="Helicase_C"/>
    <property type="match status" value="1"/>
</dbReference>
<evidence type="ECO:0000259" key="4">
    <source>
        <dbReference type="PROSITE" id="PS51192"/>
    </source>
</evidence>
<dbReference type="CDD" id="cd18793">
    <property type="entry name" value="SF2_C_SNF"/>
    <property type="match status" value="1"/>
</dbReference>
<comment type="caution">
    <text evidence="6">The sequence shown here is derived from an EMBL/GenBank/DDBJ whole genome shotgun (WGS) entry which is preliminary data.</text>
</comment>
<dbReference type="EMBL" id="JAMZFW010000019">
    <property type="protein sequence ID" value="MCP1103146.1"/>
    <property type="molecule type" value="Genomic_DNA"/>
</dbReference>
<reference evidence="6 7" key="1">
    <citation type="journal article" date="2022" name="Genome Biol. Evol.">
        <title>Host diet, physiology and behaviors set the stage for Lachnospiraceae cladogenesis.</title>
        <authorList>
            <person name="Vera-Ponce De Leon A."/>
            <person name="Schneider M."/>
            <person name="Jahnes B.C."/>
            <person name="Sadowski V."/>
            <person name="Camuy-Velez L.A."/>
            <person name="Duan J."/>
            <person name="Sabree Z.L."/>
        </authorList>
    </citation>
    <scope>NUCLEOTIDE SEQUENCE [LARGE SCALE GENOMIC DNA]</scope>
    <source>
        <strain evidence="6 7">PAL113</strain>
    </source>
</reference>